<protein>
    <submittedName>
        <fullName evidence="3">Cytochrome c oxidase subunit NDUFA4-like</fullName>
    </submittedName>
</protein>
<dbReference type="KEGG" id="cvn:111104049"/>
<dbReference type="Proteomes" id="UP000694844">
    <property type="component" value="Chromosome 1"/>
</dbReference>
<dbReference type="GeneID" id="111104049"/>
<dbReference type="InterPro" id="IPR010530">
    <property type="entry name" value="B12D"/>
</dbReference>
<keyword evidence="1" id="KW-0812">Transmembrane</keyword>
<feature type="transmembrane region" description="Helical" evidence="1">
    <location>
        <begin position="25"/>
        <end position="45"/>
    </location>
</feature>
<organism evidence="2 3">
    <name type="scientific">Crassostrea virginica</name>
    <name type="common">Eastern oyster</name>
    <dbReference type="NCBI Taxonomy" id="6565"/>
    <lineage>
        <taxon>Eukaryota</taxon>
        <taxon>Metazoa</taxon>
        <taxon>Spiralia</taxon>
        <taxon>Lophotrochozoa</taxon>
        <taxon>Mollusca</taxon>
        <taxon>Bivalvia</taxon>
        <taxon>Autobranchia</taxon>
        <taxon>Pteriomorphia</taxon>
        <taxon>Ostreida</taxon>
        <taxon>Ostreoidea</taxon>
        <taxon>Ostreidae</taxon>
        <taxon>Crassostrea</taxon>
    </lineage>
</organism>
<dbReference type="Pfam" id="PF06522">
    <property type="entry name" value="B12D"/>
    <property type="match status" value="1"/>
</dbReference>
<dbReference type="OrthoDB" id="5511684at2759"/>
<reference evidence="2" key="1">
    <citation type="submission" date="2024-06" db="UniProtKB">
        <authorList>
            <consortium name="RefSeq"/>
        </authorList>
    </citation>
    <scope>NUCLEOTIDE SEQUENCE [LARGE SCALE GENOMIC DNA]</scope>
</reference>
<evidence type="ECO:0000313" key="3">
    <source>
        <dbReference type="RefSeq" id="XP_022293467.1"/>
    </source>
</evidence>
<evidence type="ECO:0000313" key="2">
    <source>
        <dbReference type="Proteomes" id="UP000694844"/>
    </source>
</evidence>
<gene>
    <name evidence="3" type="primary">LOC111104049</name>
</gene>
<keyword evidence="2" id="KW-1185">Reference proteome</keyword>
<dbReference type="PANTHER" id="PTHR14256">
    <property type="entry name" value="NADH-UBIQUINONE OXIDOREDUCTASE MLRQ SUBUNIT"/>
    <property type="match status" value="1"/>
</dbReference>
<evidence type="ECO:0000256" key="1">
    <source>
        <dbReference type="SAM" id="Phobius"/>
    </source>
</evidence>
<sequence length="102" mass="12223">MLADKLSPENWMYGMRWKEIKYHKGMQVIWACTFAGGALATWYFFRLCFRAPDVSWRHAANPQPWERMPQTVQYKFYSPHIDFKKRGLYPDAGRPDIDLRPH</sequence>
<accession>A0A8B8APM5</accession>
<keyword evidence="1" id="KW-0472">Membrane</keyword>
<name>A0A8B8APM5_CRAVI</name>
<dbReference type="PANTHER" id="PTHR14256:SF1">
    <property type="entry name" value="GEO09626P1"/>
    <property type="match status" value="1"/>
</dbReference>
<keyword evidence="1" id="KW-1133">Transmembrane helix</keyword>
<proteinExistence type="predicted"/>
<dbReference type="AlphaFoldDB" id="A0A8B8APM5"/>
<dbReference type="RefSeq" id="XP_022293467.1">
    <property type="nucleotide sequence ID" value="XM_022437759.1"/>
</dbReference>
<reference evidence="3" key="2">
    <citation type="submission" date="2025-08" db="UniProtKB">
        <authorList>
            <consortium name="RefSeq"/>
        </authorList>
    </citation>
    <scope>IDENTIFICATION</scope>
    <source>
        <tissue evidence="3">Whole sample</tissue>
    </source>
</reference>